<evidence type="ECO:0000313" key="2">
    <source>
        <dbReference type="Proteomes" id="UP000703720"/>
    </source>
</evidence>
<dbReference type="Proteomes" id="UP000703720">
    <property type="component" value="Unassembled WGS sequence"/>
</dbReference>
<dbReference type="RefSeq" id="WP_210098421.1">
    <property type="nucleotide sequence ID" value="NZ_BAAAIO010000002.1"/>
</dbReference>
<proteinExistence type="predicted"/>
<name>A0ABS4WT12_9MICO</name>
<organism evidence="1 2">
    <name type="scientific">Microbacterium phyllosphaerae</name>
    <dbReference type="NCBI Taxonomy" id="124798"/>
    <lineage>
        <taxon>Bacteria</taxon>
        <taxon>Bacillati</taxon>
        <taxon>Actinomycetota</taxon>
        <taxon>Actinomycetes</taxon>
        <taxon>Micrococcales</taxon>
        <taxon>Microbacteriaceae</taxon>
        <taxon>Microbacterium</taxon>
    </lineage>
</organism>
<keyword evidence="2" id="KW-1185">Reference proteome</keyword>
<reference evidence="1 2" key="1">
    <citation type="submission" date="2021-03" db="EMBL/GenBank/DDBJ databases">
        <title>Sequencing the genomes of 1000 actinobacteria strains.</title>
        <authorList>
            <person name="Klenk H.-P."/>
        </authorList>
    </citation>
    <scope>NUCLEOTIDE SEQUENCE [LARGE SCALE GENOMIC DNA]</scope>
    <source>
        <strain evidence="1 2">DSM 13468</strain>
    </source>
</reference>
<accession>A0ABS4WT12</accession>
<protein>
    <submittedName>
        <fullName evidence="1">Inner membrane protein involved in colicin E2 resistance</fullName>
    </submittedName>
</protein>
<sequence>MREADEGSVLLLTLGYALLAVALILVSVCATDMYISQNRLDALADAAALAGADGFTLVVEGGTAHADLTDEGVRDQALALVADLPGEASLVSATAPDGLSARVTVSADWHPPLLSIFVPDGVRLEATGTSRTALR</sequence>
<evidence type="ECO:0000313" key="1">
    <source>
        <dbReference type="EMBL" id="MBP2379335.1"/>
    </source>
</evidence>
<gene>
    <name evidence="1" type="ORF">JOF42_002830</name>
</gene>
<comment type="caution">
    <text evidence="1">The sequence shown here is derived from an EMBL/GenBank/DDBJ whole genome shotgun (WGS) entry which is preliminary data.</text>
</comment>
<dbReference type="EMBL" id="JAGIOA010000001">
    <property type="protein sequence ID" value="MBP2379335.1"/>
    <property type="molecule type" value="Genomic_DNA"/>
</dbReference>